<gene>
    <name evidence="1" type="ORF">Y1Q_0015585</name>
</gene>
<comment type="caution">
    <text evidence="1">The sequence shown here is derived from an EMBL/GenBank/DDBJ whole genome shotgun (WGS) entry which is preliminary data.</text>
</comment>
<evidence type="ECO:0000313" key="2">
    <source>
        <dbReference type="Proteomes" id="UP000050525"/>
    </source>
</evidence>
<dbReference type="Proteomes" id="UP000050525">
    <property type="component" value="Unassembled WGS sequence"/>
</dbReference>
<organism evidence="1 2">
    <name type="scientific">Alligator mississippiensis</name>
    <name type="common">American alligator</name>
    <dbReference type="NCBI Taxonomy" id="8496"/>
    <lineage>
        <taxon>Eukaryota</taxon>
        <taxon>Metazoa</taxon>
        <taxon>Chordata</taxon>
        <taxon>Craniata</taxon>
        <taxon>Vertebrata</taxon>
        <taxon>Euteleostomi</taxon>
        <taxon>Archelosauria</taxon>
        <taxon>Archosauria</taxon>
        <taxon>Crocodylia</taxon>
        <taxon>Alligatoridae</taxon>
        <taxon>Alligatorinae</taxon>
        <taxon>Alligator</taxon>
    </lineage>
</organism>
<dbReference type="AlphaFoldDB" id="A0A151NNG8"/>
<keyword evidence="2" id="KW-1185">Reference proteome</keyword>
<protein>
    <submittedName>
        <fullName evidence="1">Uncharacterized protein</fullName>
    </submittedName>
</protein>
<name>A0A151NNG8_ALLMI</name>
<accession>A0A151NNG8</accession>
<dbReference type="EMBL" id="AKHW03002524">
    <property type="protein sequence ID" value="KYO38323.1"/>
    <property type="molecule type" value="Genomic_DNA"/>
</dbReference>
<reference evidence="1 2" key="1">
    <citation type="journal article" date="2012" name="Genome Biol.">
        <title>Sequencing three crocodilian genomes to illuminate the evolution of archosaurs and amniotes.</title>
        <authorList>
            <person name="St John J.A."/>
            <person name="Braun E.L."/>
            <person name="Isberg S.R."/>
            <person name="Miles L.G."/>
            <person name="Chong A.Y."/>
            <person name="Gongora J."/>
            <person name="Dalzell P."/>
            <person name="Moran C."/>
            <person name="Bed'hom B."/>
            <person name="Abzhanov A."/>
            <person name="Burgess S.C."/>
            <person name="Cooksey A.M."/>
            <person name="Castoe T.A."/>
            <person name="Crawford N.G."/>
            <person name="Densmore L.D."/>
            <person name="Drew J.C."/>
            <person name="Edwards S.V."/>
            <person name="Faircloth B.C."/>
            <person name="Fujita M.K."/>
            <person name="Greenwold M.J."/>
            <person name="Hoffmann F.G."/>
            <person name="Howard J.M."/>
            <person name="Iguchi T."/>
            <person name="Janes D.E."/>
            <person name="Khan S.Y."/>
            <person name="Kohno S."/>
            <person name="de Koning A.J."/>
            <person name="Lance S.L."/>
            <person name="McCarthy F.M."/>
            <person name="McCormack J.E."/>
            <person name="Merchant M.E."/>
            <person name="Peterson D.G."/>
            <person name="Pollock D.D."/>
            <person name="Pourmand N."/>
            <person name="Raney B.J."/>
            <person name="Roessler K.A."/>
            <person name="Sanford J.R."/>
            <person name="Sawyer R.H."/>
            <person name="Schmidt C.J."/>
            <person name="Triplett E.W."/>
            <person name="Tuberville T.D."/>
            <person name="Venegas-Anaya M."/>
            <person name="Howard J.T."/>
            <person name="Jarvis E.D."/>
            <person name="Guillette L.J.Jr."/>
            <person name="Glenn T.C."/>
            <person name="Green R.E."/>
            <person name="Ray D.A."/>
        </authorList>
    </citation>
    <scope>NUCLEOTIDE SEQUENCE [LARGE SCALE GENOMIC DNA]</scope>
    <source>
        <strain evidence="1">KSC_2009_1</strain>
    </source>
</reference>
<proteinExistence type="predicted"/>
<evidence type="ECO:0000313" key="1">
    <source>
        <dbReference type="EMBL" id="KYO38323.1"/>
    </source>
</evidence>
<sequence>MEDSVHQHVLESAAHLQDGLAHAKQVPHIPQAGRHGKLEQHQDQAGVSRKGQVHASVLVLQVGPELVKQVCKGLNPHSKGINSLLIISVMVHQVLPPLLTGMVGPEAVGQETLEGDDGQAMASWSTLLASLAVH</sequence>